<keyword evidence="3" id="KW-1185">Reference proteome</keyword>
<organism evidence="2 3">
    <name type="scientific">Brachybacterium ginsengisoli</name>
    <dbReference type="NCBI Taxonomy" id="1331682"/>
    <lineage>
        <taxon>Bacteria</taxon>
        <taxon>Bacillati</taxon>
        <taxon>Actinomycetota</taxon>
        <taxon>Actinomycetes</taxon>
        <taxon>Micrococcales</taxon>
        <taxon>Dermabacteraceae</taxon>
        <taxon>Brachybacterium</taxon>
    </lineage>
</organism>
<accession>A0A291GZF6</accession>
<gene>
    <name evidence="2" type="ORF">CFK41_12955</name>
</gene>
<dbReference type="AlphaFoldDB" id="A0A291GZF6"/>
<dbReference type="Proteomes" id="UP000217889">
    <property type="component" value="Chromosome"/>
</dbReference>
<sequence length="63" mass="6960">MLAARPTGVVLMGSWSHRGCGVAADWCTSGRQQSDQRGRDIDEPILLHHSSPDSKRSAQQDIW</sequence>
<evidence type="ECO:0000313" key="2">
    <source>
        <dbReference type="EMBL" id="ATG55577.1"/>
    </source>
</evidence>
<dbReference type="EMBL" id="CP023564">
    <property type="protein sequence ID" value="ATG55577.1"/>
    <property type="molecule type" value="Genomic_DNA"/>
</dbReference>
<evidence type="ECO:0000313" key="3">
    <source>
        <dbReference type="Proteomes" id="UP000217889"/>
    </source>
</evidence>
<name>A0A291GZF6_9MICO</name>
<protein>
    <submittedName>
        <fullName evidence="2">Uncharacterized protein</fullName>
    </submittedName>
</protein>
<feature type="region of interest" description="Disordered" evidence="1">
    <location>
        <begin position="27"/>
        <end position="63"/>
    </location>
</feature>
<dbReference type="KEGG" id="bgg:CFK41_12955"/>
<reference evidence="2 3" key="1">
    <citation type="journal article" date="2014" name="Int. J. Syst. Evol. Microbiol.">
        <title>Brachybacterium ginsengisoli sp. nov., isolated from soil of a ginseng field.</title>
        <authorList>
            <person name="Hoang V.A."/>
            <person name="Kim Y.J."/>
            <person name="Nguyen N.L."/>
            <person name="Yang D.C."/>
        </authorList>
    </citation>
    <scope>NUCLEOTIDE SEQUENCE [LARGE SCALE GENOMIC DNA]</scope>
    <source>
        <strain evidence="2 3">DCY80</strain>
    </source>
</reference>
<evidence type="ECO:0000256" key="1">
    <source>
        <dbReference type="SAM" id="MobiDB-lite"/>
    </source>
</evidence>
<feature type="compositionally biased region" description="Basic and acidic residues" evidence="1">
    <location>
        <begin position="34"/>
        <end position="63"/>
    </location>
</feature>
<proteinExistence type="predicted"/>